<dbReference type="OrthoDB" id="6372253at2"/>
<accession>A0A562S9N6</accession>
<keyword evidence="3" id="KW-1185">Reference proteome</keyword>
<evidence type="ECO:0008006" key="4">
    <source>
        <dbReference type="Google" id="ProtNLM"/>
    </source>
</evidence>
<dbReference type="Proteomes" id="UP000316167">
    <property type="component" value="Unassembled WGS sequence"/>
</dbReference>
<name>A0A562S9N6_9BACT</name>
<evidence type="ECO:0000313" key="3">
    <source>
        <dbReference type="Proteomes" id="UP000316167"/>
    </source>
</evidence>
<organism evidence="2 3">
    <name type="scientific">Lacibacter cauensis</name>
    <dbReference type="NCBI Taxonomy" id="510947"/>
    <lineage>
        <taxon>Bacteria</taxon>
        <taxon>Pseudomonadati</taxon>
        <taxon>Bacteroidota</taxon>
        <taxon>Chitinophagia</taxon>
        <taxon>Chitinophagales</taxon>
        <taxon>Chitinophagaceae</taxon>
        <taxon>Lacibacter</taxon>
    </lineage>
</organism>
<evidence type="ECO:0000313" key="2">
    <source>
        <dbReference type="EMBL" id="TWI77998.1"/>
    </source>
</evidence>
<feature type="region of interest" description="Disordered" evidence="1">
    <location>
        <begin position="355"/>
        <end position="404"/>
    </location>
</feature>
<dbReference type="RefSeq" id="WP_144888697.1">
    <property type="nucleotide sequence ID" value="NZ_VLLE01000008.1"/>
</dbReference>
<sequence length="404" mass="46103">MQNEHPLSDEILELAEQALRDGKPFMVYNNSVYFLDKTDVYFFSTLVEAKSFAADNISDHDRFHVLPFNSIPDLLAKIPYGEQLHQPPIIDPDQNGLHNRDGNAFTDALIEHFESKTISEQLNSKNMNQENLQYLSDNLKYMGFGENLKAELEKNMQEGKPEFKLEFFNEIGNKGFEAMLNFRKSDSTDMYFFNNYQATLHRSNGDTVEQTFYLNKGKGVTAKEAFNLLDGRAVHKELLTKEGQPYKAWLQLDFDNKTDKGFEVKQYHENYGYDLKVAVGKFAVAELNDPDKEKALIASLQKGNVQSITIEKDGESHKMFVEANPQFKNVTLYDGNMKMVTKEAMVQYQVNGTGTAKAQKEDIADDKKKDLKPELKTKPEKEKKAEKTLLPKKRESKGKGLGVS</sequence>
<proteinExistence type="predicted"/>
<gene>
    <name evidence="2" type="ORF">IQ13_4242</name>
</gene>
<evidence type="ECO:0000256" key="1">
    <source>
        <dbReference type="SAM" id="MobiDB-lite"/>
    </source>
</evidence>
<feature type="compositionally biased region" description="Basic and acidic residues" evidence="1">
    <location>
        <begin position="358"/>
        <end position="393"/>
    </location>
</feature>
<dbReference type="AlphaFoldDB" id="A0A562S9N6"/>
<dbReference type="EMBL" id="VLLE01000008">
    <property type="protein sequence ID" value="TWI77998.1"/>
    <property type="molecule type" value="Genomic_DNA"/>
</dbReference>
<protein>
    <recommendedName>
        <fullName evidence="4">DUF3945 domain-containing protein</fullName>
    </recommendedName>
</protein>
<reference evidence="2 3" key="1">
    <citation type="journal article" date="2015" name="Stand. Genomic Sci.">
        <title>Genomic Encyclopedia of Bacterial and Archaeal Type Strains, Phase III: the genomes of soil and plant-associated and newly described type strains.</title>
        <authorList>
            <person name="Whitman W.B."/>
            <person name="Woyke T."/>
            <person name="Klenk H.P."/>
            <person name="Zhou Y."/>
            <person name="Lilburn T.G."/>
            <person name="Beck B.J."/>
            <person name="De Vos P."/>
            <person name="Vandamme P."/>
            <person name="Eisen J.A."/>
            <person name="Garrity G."/>
            <person name="Hugenholtz P."/>
            <person name="Kyrpides N.C."/>
        </authorList>
    </citation>
    <scope>NUCLEOTIDE SEQUENCE [LARGE SCALE GENOMIC DNA]</scope>
    <source>
        <strain evidence="2 3">CGMCC 1.7271</strain>
    </source>
</reference>
<comment type="caution">
    <text evidence="2">The sequence shown here is derived from an EMBL/GenBank/DDBJ whole genome shotgun (WGS) entry which is preliminary data.</text>
</comment>